<reference evidence="1 2" key="1">
    <citation type="submission" date="2020-08" db="EMBL/GenBank/DDBJ databases">
        <authorList>
            <person name="Liu C."/>
            <person name="Sun Q."/>
        </authorList>
    </citation>
    <scope>NUCLEOTIDE SEQUENCE [LARGE SCALE GENOMIC DNA]</scope>
    <source>
        <strain evidence="1 2">NSJ-8</strain>
    </source>
</reference>
<name>A0A7G9FWM1_9FIRM</name>
<evidence type="ECO:0000313" key="2">
    <source>
        <dbReference type="Proteomes" id="UP000515981"/>
    </source>
</evidence>
<dbReference type="EMBL" id="CP060633">
    <property type="protein sequence ID" value="QNM02953.1"/>
    <property type="molecule type" value="Genomic_DNA"/>
</dbReference>
<dbReference type="NCBIfam" id="TIGR04076">
    <property type="entry name" value="TIGR04076 family protein"/>
    <property type="match status" value="1"/>
</dbReference>
<dbReference type="RefSeq" id="WP_118547828.1">
    <property type="nucleotide sequence ID" value="NZ_CP060633.1"/>
</dbReference>
<sequence>MSRPRIQITLIDQKGTKGCHRGHKIGDSYDFGTERGNLCPMAMHVAFPYVDILRYGGEIPGNPKGTAIFACPDVDTLNVFKIERIDEK</sequence>
<keyword evidence="2" id="KW-1185">Reference proteome</keyword>
<evidence type="ECO:0000313" key="1">
    <source>
        <dbReference type="EMBL" id="QNM02953.1"/>
    </source>
</evidence>
<protein>
    <submittedName>
        <fullName evidence="1">TIGR04076 family protein</fullName>
    </submittedName>
</protein>
<proteinExistence type="predicted"/>
<dbReference type="AlphaFoldDB" id="A0A7G9FWM1"/>
<dbReference type="KEGG" id="ssun:H9Q77_01960"/>
<dbReference type="Proteomes" id="UP000515981">
    <property type="component" value="Chromosome"/>
</dbReference>
<gene>
    <name evidence="1" type="ORF">H9Q77_01960</name>
</gene>
<accession>A0A7G9FWM1</accession>
<dbReference type="InterPro" id="IPR023811">
    <property type="entry name" value="CHP04076"/>
</dbReference>
<organism evidence="1 2">
    <name type="scientific">Simiaoa sunii</name>
    <dbReference type="NCBI Taxonomy" id="2763672"/>
    <lineage>
        <taxon>Bacteria</taxon>
        <taxon>Bacillati</taxon>
        <taxon>Bacillota</taxon>
        <taxon>Clostridia</taxon>
        <taxon>Lachnospirales</taxon>
        <taxon>Lachnospiraceae</taxon>
        <taxon>Simiaoa</taxon>
    </lineage>
</organism>